<sequence length="326" mass="33657">MSRDKPRSDSLVDEVRPAGDRHGRMPPASAPAPAMSGHGRTTMRACSIALALNACLVATAVHAACPDAAAISGFVADWEAKRPAKALPVANPDDAVCARGKLVAELQGRLGKVIGYKAGLTAKAVQERFKADGPVSGVLFEKMLLSDGAKLPAAYGARPVWEADMLLVVKDEGINTAKTPDEALRHISGMRPFIELPDLALAPSETLDGTQLLAINVAARFGVAGAEIPLTADAATVALLADTKIVATDGSGAVLAEGTGAATLGNPLNSVVWLVQDLAKAGRKLSAGDLISVGSFSPLTPPKPGQQVTVRYEGFADTPKVSVQFE</sequence>
<evidence type="ECO:0000313" key="2">
    <source>
        <dbReference type="EMBL" id="MFC5392902.1"/>
    </source>
</evidence>
<name>A0ABW0H6N6_9HYPH</name>
<dbReference type="SUPFAM" id="SSF56529">
    <property type="entry name" value="FAH"/>
    <property type="match status" value="1"/>
</dbReference>
<evidence type="ECO:0000313" key="3">
    <source>
        <dbReference type="Proteomes" id="UP001596104"/>
    </source>
</evidence>
<dbReference type="EMBL" id="JBHSLV010000017">
    <property type="protein sequence ID" value="MFC5392902.1"/>
    <property type="molecule type" value="Genomic_DNA"/>
</dbReference>
<organism evidence="2 3">
    <name type="scientific">Bosea vestrisii</name>
    <dbReference type="NCBI Taxonomy" id="151416"/>
    <lineage>
        <taxon>Bacteria</taxon>
        <taxon>Pseudomonadati</taxon>
        <taxon>Pseudomonadota</taxon>
        <taxon>Alphaproteobacteria</taxon>
        <taxon>Hyphomicrobiales</taxon>
        <taxon>Boseaceae</taxon>
        <taxon>Bosea</taxon>
    </lineage>
</organism>
<dbReference type="PANTHER" id="PTHR30143:SF0">
    <property type="entry name" value="2-KETO-4-PENTENOATE HYDRATASE"/>
    <property type="match status" value="1"/>
</dbReference>
<reference evidence="3" key="1">
    <citation type="journal article" date="2019" name="Int. J. Syst. Evol. Microbiol.">
        <title>The Global Catalogue of Microorganisms (GCM) 10K type strain sequencing project: providing services to taxonomists for standard genome sequencing and annotation.</title>
        <authorList>
            <consortium name="The Broad Institute Genomics Platform"/>
            <consortium name="The Broad Institute Genome Sequencing Center for Infectious Disease"/>
            <person name="Wu L."/>
            <person name="Ma J."/>
        </authorList>
    </citation>
    <scope>NUCLEOTIDE SEQUENCE [LARGE SCALE GENOMIC DNA]</scope>
    <source>
        <strain evidence="3">CGMCC 1.16326</strain>
    </source>
</reference>
<evidence type="ECO:0000256" key="1">
    <source>
        <dbReference type="SAM" id="MobiDB-lite"/>
    </source>
</evidence>
<accession>A0ABW0H6N6</accession>
<proteinExistence type="predicted"/>
<feature type="compositionally biased region" description="Basic and acidic residues" evidence="1">
    <location>
        <begin position="1"/>
        <end position="23"/>
    </location>
</feature>
<feature type="region of interest" description="Disordered" evidence="1">
    <location>
        <begin position="1"/>
        <end position="37"/>
    </location>
</feature>
<dbReference type="Gene3D" id="3.90.850.10">
    <property type="entry name" value="Fumarylacetoacetase-like, C-terminal domain"/>
    <property type="match status" value="1"/>
</dbReference>
<dbReference type="Proteomes" id="UP001596104">
    <property type="component" value="Unassembled WGS sequence"/>
</dbReference>
<dbReference type="InterPro" id="IPR036663">
    <property type="entry name" value="Fumarylacetoacetase_C_sf"/>
</dbReference>
<dbReference type="InterPro" id="IPR050772">
    <property type="entry name" value="Hydratase-Decarb/MhpD_sf"/>
</dbReference>
<comment type="caution">
    <text evidence="2">The sequence shown here is derived from an EMBL/GenBank/DDBJ whole genome shotgun (WGS) entry which is preliminary data.</text>
</comment>
<feature type="compositionally biased region" description="Low complexity" evidence="1">
    <location>
        <begin position="25"/>
        <end position="36"/>
    </location>
</feature>
<protein>
    <submittedName>
        <fullName evidence="2">2-keto-4-pentenoate hydratase</fullName>
    </submittedName>
</protein>
<dbReference type="PANTHER" id="PTHR30143">
    <property type="entry name" value="ACID HYDRATASE"/>
    <property type="match status" value="1"/>
</dbReference>
<gene>
    <name evidence="2" type="ORF">ACFPPC_09685</name>
</gene>
<keyword evidence="3" id="KW-1185">Reference proteome</keyword>